<keyword evidence="3" id="KW-1185">Reference proteome</keyword>
<dbReference type="VEuPathDB" id="CryptoDB:Vbra_6844"/>
<reference evidence="2 3" key="1">
    <citation type="submission" date="2014-11" db="EMBL/GenBank/DDBJ databases">
        <authorList>
            <person name="Zhu J."/>
            <person name="Qi W."/>
            <person name="Song R."/>
        </authorList>
    </citation>
    <scope>NUCLEOTIDE SEQUENCE [LARGE SCALE GENOMIC DNA]</scope>
</reference>
<protein>
    <submittedName>
        <fullName evidence="2">Uncharacterized protein</fullName>
    </submittedName>
</protein>
<dbReference type="EMBL" id="CDMY01000091">
    <property type="protein sequence ID" value="CEL92566.1"/>
    <property type="molecule type" value="Genomic_DNA"/>
</dbReference>
<evidence type="ECO:0000256" key="1">
    <source>
        <dbReference type="SAM" id="MobiDB-lite"/>
    </source>
</evidence>
<proteinExistence type="predicted"/>
<name>A0A0G4EBB7_VITBC</name>
<feature type="compositionally biased region" description="Pro residues" evidence="1">
    <location>
        <begin position="1"/>
        <end position="11"/>
    </location>
</feature>
<feature type="region of interest" description="Disordered" evidence="1">
    <location>
        <begin position="1"/>
        <end position="50"/>
    </location>
</feature>
<accession>A0A0G4EBB7</accession>
<evidence type="ECO:0000313" key="3">
    <source>
        <dbReference type="Proteomes" id="UP000041254"/>
    </source>
</evidence>
<organism evidence="2 3">
    <name type="scientific">Vitrella brassicaformis (strain CCMP3155)</name>
    <dbReference type="NCBI Taxonomy" id="1169540"/>
    <lineage>
        <taxon>Eukaryota</taxon>
        <taxon>Sar</taxon>
        <taxon>Alveolata</taxon>
        <taxon>Colpodellida</taxon>
        <taxon>Vitrellaceae</taxon>
        <taxon>Vitrella</taxon>
    </lineage>
</organism>
<dbReference type="InParanoid" id="A0A0G4EBB7"/>
<dbReference type="Proteomes" id="UP000041254">
    <property type="component" value="Unassembled WGS sequence"/>
</dbReference>
<sequence>MDHLPTPPVPPDTRSLGAGTSTYKQGYTHKEVPRTQAVVQPPRPYAPLKFEGTSTHKADYQQWELPPPRRPQAVNELVSLPFQGASTYKNDFDHKVLSDKPHAEKMEWTPNPAKFEAVLSYRESYDEKPVVQAPPPLPFEGTPYRDCVAEVVWLAELMS</sequence>
<dbReference type="AlphaFoldDB" id="A0A0G4EBB7"/>
<evidence type="ECO:0000313" key="2">
    <source>
        <dbReference type="EMBL" id="CEL92566.1"/>
    </source>
</evidence>
<dbReference type="PhylomeDB" id="A0A0G4EBB7"/>
<dbReference type="OrthoDB" id="365640at2759"/>
<gene>
    <name evidence="2" type="ORF">Vbra_6844</name>
</gene>